<proteinExistence type="predicted"/>
<evidence type="ECO:0000313" key="2">
    <source>
        <dbReference type="Proteomes" id="UP001139887"/>
    </source>
</evidence>
<dbReference type="PANTHER" id="PTHR43162:SF1">
    <property type="entry name" value="PRESTALK A DIFFERENTIATION PROTEIN A"/>
    <property type="match status" value="1"/>
</dbReference>
<comment type="caution">
    <text evidence="1">The sequence shown here is derived from an EMBL/GenBank/DDBJ whole genome shotgun (WGS) entry which is preliminary data.</text>
</comment>
<dbReference type="SUPFAM" id="SSF51735">
    <property type="entry name" value="NAD(P)-binding Rossmann-fold domains"/>
    <property type="match status" value="1"/>
</dbReference>
<dbReference type="InterPro" id="IPR036291">
    <property type="entry name" value="NAD(P)-bd_dom_sf"/>
</dbReference>
<name>A0A9W8M0K1_9FUNG</name>
<dbReference type="EMBL" id="JANBUW010000110">
    <property type="protein sequence ID" value="KAJ2849052.1"/>
    <property type="molecule type" value="Genomic_DNA"/>
</dbReference>
<organism evidence="1 2">
    <name type="scientific">Coemansia brasiliensis</name>
    <dbReference type="NCBI Taxonomy" id="2650707"/>
    <lineage>
        <taxon>Eukaryota</taxon>
        <taxon>Fungi</taxon>
        <taxon>Fungi incertae sedis</taxon>
        <taxon>Zoopagomycota</taxon>
        <taxon>Kickxellomycotina</taxon>
        <taxon>Kickxellomycetes</taxon>
        <taxon>Kickxellales</taxon>
        <taxon>Kickxellaceae</taxon>
        <taxon>Coemansia</taxon>
    </lineage>
</organism>
<keyword evidence="2" id="KW-1185">Reference proteome</keyword>
<dbReference type="Proteomes" id="UP001139887">
    <property type="component" value="Unassembled WGS sequence"/>
</dbReference>
<dbReference type="PANTHER" id="PTHR43162">
    <property type="match status" value="1"/>
</dbReference>
<evidence type="ECO:0000313" key="1">
    <source>
        <dbReference type="EMBL" id="KAJ2849052.1"/>
    </source>
</evidence>
<dbReference type="AlphaFoldDB" id="A0A9W8M0K1"/>
<reference evidence="1" key="1">
    <citation type="submission" date="2022-07" db="EMBL/GenBank/DDBJ databases">
        <title>Phylogenomic reconstructions and comparative analyses of Kickxellomycotina fungi.</title>
        <authorList>
            <person name="Reynolds N.K."/>
            <person name="Stajich J.E."/>
            <person name="Barry K."/>
            <person name="Grigoriev I.V."/>
            <person name="Crous P."/>
            <person name="Smith M.E."/>
        </authorList>
    </citation>
    <scope>NUCLEOTIDE SEQUENCE</scope>
    <source>
        <strain evidence="1">NRRL 1566</strain>
    </source>
</reference>
<sequence length="310" mass="34946">MVSFSSLFESSSAYKAVLVTSCDIYPGFKIAQELLRHKGKHFEHIYAGYFQENELVHYLKHHGAHCIKLAIADGVDTIADAYRKADVVVVVPPIGDDHWSKESCVFVSAAEKAQVKGLALCSKINAEHMNDFPMLEPLYEMEKTFHEIKGKFKAASLVRCSLHIDMLWLFRSQIASEKKICLSAKGDAKFAPLVQADGARALCHMLTNPKFPAGFYELTGHEPTSFDGIAHDAANMLDSEISFKEVERKEMESYLRGKLCENHIRFIGDMLEALNRGLLDKHTDHLKDLLGKQPLSVKEYFEKNAHDFKP</sequence>
<dbReference type="InterPro" id="IPR051604">
    <property type="entry name" value="Ergot_Alk_Oxidoreductase"/>
</dbReference>
<evidence type="ECO:0008006" key="3">
    <source>
        <dbReference type="Google" id="ProtNLM"/>
    </source>
</evidence>
<accession>A0A9W8M0K1</accession>
<gene>
    <name evidence="1" type="ORF">IWW36_002908</name>
</gene>
<dbReference type="Gene3D" id="3.40.50.720">
    <property type="entry name" value="NAD(P)-binding Rossmann-like Domain"/>
    <property type="match status" value="1"/>
</dbReference>
<protein>
    <recommendedName>
        <fullName evidence="3">NmrA-like domain-containing protein</fullName>
    </recommendedName>
</protein>
<dbReference type="OrthoDB" id="10254221at2759"/>